<gene>
    <name evidence="3" type="ORF">PCOR1329_LOCUS75581</name>
</gene>
<accession>A0ABN9XGI4</accession>
<feature type="compositionally biased region" description="Low complexity" evidence="1">
    <location>
        <begin position="862"/>
        <end position="888"/>
    </location>
</feature>
<feature type="signal peptide" evidence="2">
    <location>
        <begin position="1"/>
        <end position="20"/>
    </location>
</feature>
<dbReference type="EMBL" id="CAUYUJ010020326">
    <property type="protein sequence ID" value="CAK0897394.1"/>
    <property type="molecule type" value="Genomic_DNA"/>
</dbReference>
<feature type="region of interest" description="Disordered" evidence="1">
    <location>
        <begin position="617"/>
        <end position="756"/>
    </location>
</feature>
<evidence type="ECO:0000256" key="2">
    <source>
        <dbReference type="SAM" id="SignalP"/>
    </source>
</evidence>
<feature type="compositionally biased region" description="Pro residues" evidence="1">
    <location>
        <begin position="617"/>
        <end position="634"/>
    </location>
</feature>
<dbReference type="Proteomes" id="UP001189429">
    <property type="component" value="Unassembled WGS sequence"/>
</dbReference>
<keyword evidence="2" id="KW-0732">Signal</keyword>
<feature type="region of interest" description="Disordered" evidence="1">
    <location>
        <begin position="821"/>
        <end position="845"/>
    </location>
</feature>
<evidence type="ECO:0000256" key="1">
    <source>
        <dbReference type="SAM" id="MobiDB-lite"/>
    </source>
</evidence>
<evidence type="ECO:0000313" key="3">
    <source>
        <dbReference type="EMBL" id="CAK0897394.1"/>
    </source>
</evidence>
<feature type="region of interest" description="Disordered" evidence="1">
    <location>
        <begin position="858"/>
        <end position="898"/>
    </location>
</feature>
<comment type="caution">
    <text evidence="3">The sequence shown here is derived from an EMBL/GenBank/DDBJ whole genome shotgun (WGS) entry which is preliminary data.</text>
</comment>
<reference evidence="3" key="1">
    <citation type="submission" date="2023-10" db="EMBL/GenBank/DDBJ databases">
        <authorList>
            <person name="Chen Y."/>
            <person name="Shah S."/>
            <person name="Dougan E. K."/>
            <person name="Thang M."/>
            <person name="Chan C."/>
        </authorList>
    </citation>
    <scope>NUCLEOTIDE SEQUENCE [LARGE SCALE GENOMIC DNA]</scope>
</reference>
<feature type="chain" id="PRO_5045862957" evidence="2">
    <location>
        <begin position="21"/>
        <end position="898"/>
    </location>
</feature>
<feature type="region of interest" description="Disordered" evidence="1">
    <location>
        <begin position="497"/>
        <end position="537"/>
    </location>
</feature>
<protein>
    <submittedName>
        <fullName evidence="3">Uncharacterized protein</fullName>
    </submittedName>
</protein>
<feature type="compositionally biased region" description="Low complexity" evidence="1">
    <location>
        <begin position="736"/>
        <end position="755"/>
    </location>
</feature>
<keyword evidence="4" id="KW-1185">Reference proteome</keyword>
<organism evidence="3 4">
    <name type="scientific">Prorocentrum cordatum</name>
    <dbReference type="NCBI Taxonomy" id="2364126"/>
    <lineage>
        <taxon>Eukaryota</taxon>
        <taxon>Sar</taxon>
        <taxon>Alveolata</taxon>
        <taxon>Dinophyceae</taxon>
        <taxon>Prorocentrales</taxon>
        <taxon>Prorocentraceae</taxon>
        <taxon>Prorocentrum</taxon>
    </lineage>
</organism>
<evidence type="ECO:0000313" key="4">
    <source>
        <dbReference type="Proteomes" id="UP001189429"/>
    </source>
</evidence>
<feature type="region of interest" description="Disordered" evidence="1">
    <location>
        <begin position="403"/>
        <end position="428"/>
    </location>
</feature>
<feature type="compositionally biased region" description="Low complexity" evidence="1">
    <location>
        <begin position="643"/>
        <end position="664"/>
    </location>
</feature>
<name>A0ABN9XGI4_9DINO</name>
<proteinExistence type="predicted"/>
<sequence>MAMVVKAAALLLALPGTVGASTHCPCGSTRQLTDACRACLTSRCNAGGNGIRSHCRGEAWCDASAAGFVDNCMLYTTAVPQLRSTLFCGSSSSYCGQACMGQPTGCTLKCTQAYYQARAACADFPWPEPIERAHPCWAGASWKASWHCRICLVHIWDIAPSVLEALMGHAWRLYAQRGVPLKDADLAHRSIRALVDWFASLEPDLLTDDVLSDGEIGPGAMVPSPAVPSRPLAPEAPDRPGAAAAAALAAPGAGVWAHRPCPGAAAGSQAVPAAWRGAAAGWSPVAPLLPPSPAATAARERVLAPAAAVVAPVPCSAGLAALPASPAQRRQTQGSDATTVATLPATPPSEHRPAQTPGLATAFVQCASPLPPPVQLRTTQISAATAPPTPPVQLRTAQISAATAPPTPTVQLRTAQSSAATAPPTPPVQLRTAQISAATASAAPSSTAVLRALPAQCGTTAAPPVANVATSAALAVVQATPAAQRQLQQLQRSSLALPRQPPLPHPLVEEQPPAAQTAEGAADGTGPPSPPALPGAAFSELVDPKATPAGPFSPPAHPGAVRAEPTALAAVPAGPPSPPAQTRAVWGEPTAVAAVRAGLPPPGAWGLRPAVPWQLAPGPPQWHLPPRCQPPPFPQTEAEQPPRHSSQSSRESPAPAAAESPFARGSRPAGRTRKGSAPAADSLGWSERPSSRGPGRTTPAFGDSSAASHRSVPRSARLSRVFSEASVLPDGVSGTRAPRLSRSSSSAGAGPGSDPVCFADLEISGSMGDLQQQMRQLHRRSVGLEDALRASRSRGAAAEAENAELRQLLRGLHDRVQSLEGQVADRPAGPRPRTPAGGASLGGTMGVDLDAELALRRRSRFRSLSPRATSGSGAAAPRARGGIPPGRAGRAGDREPWL</sequence>
<feature type="region of interest" description="Disordered" evidence="1">
    <location>
        <begin position="323"/>
        <end position="356"/>
    </location>
</feature>